<evidence type="ECO:0000256" key="9">
    <source>
        <dbReference type="RuleBase" id="RU366031"/>
    </source>
</evidence>
<evidence type="ECO:0000256" key="7">
    <source>
        <dbReference type="ARBA" id="ARBA00040167"/>
    </source>
</evidence>
<dbReference type="SUPFAM" id="SSF69618">
    <property type="entry name" value="HemD-like"/>
    <property type="match status" value="1"/>
</dbReference>
<dbReference type="Pfam" id="PF02602">
    <property type="entry name" value="HEM4"/>
    <property type="match status" value="1"/>
</dbReference>
<comment type="similarity">
    <text evidence="2 9">Belongs to the uroporphyrinogen-III synthase family.</text>
</comment>
<feature type="domain" description="Tetrapyrrole biosynthesis uroporphyrinogen III synthase" evidence="12">
    <location>
        <begin position="14"/>
        <end position="229"/>
    </location>
</feature>
<evidence type="ECO:0000256" key="4">
    <source>
        <dbReference type="ARBA" id="ARBA00023239"/>
    </source>
</evidence>
<dbReference type="InterPro" id="IPR003754">
    <property type="entry name" value="4pyrrol_synth_uPrphyn_synth"/>
</dbReference>
<evidence type="ECO:0000256" key="6">
    <source>
        <dbReference type="ARBA" id="ARBA00037589"/>
    </source>
</evidence>
<dbReference type="EMBL" id="CP157484">
    <property type="protein sequence ID" value="XBO38591.1"/>
    <property type="molecule type" value="Genomic_DNA"/>
</dbReference>
<dbReference type="InterPro" id="IPR036108">
    <property type="entry name" value="4pyrrol_syn_uPrphyn_synt_sf"/>
</dbReference>
<protein>
    <recommendedName>
        <fullName evidence="7 9">Uroporphyrinogen-III synthase</fullName>
        <ecNumber evidence="3 9">4.2.1.75</ecNumber>
    </recommendedName>
</protein>
<comment type="function">
    <text evidence="6 9">Catalyzes cyclization of the linear tetrapyrrole, hydroxymethylbilane, to the macrocyclic uroporphyrinogen III.</text>
</comment>
<feature type="region of interest" description="Disordered" evidence="11">
    <location>
        <begin position="276"/>
        <end position="415"/>
    </location>
</feature>
<evidence type="ECO:0000256" key="1">
    <source>
        <dbReference type="ARBA" id="ARBA00004772"/>
    </source>
</evidence>
<evidence type="ECO:0000259" key="12">
    <source>
        <dbReference type="Pfam" id="PF02602"/>
    </source>
</evidence>
<dbReference type="GO" id="GO:0006782">
    <property type="term" value="P:protoporphyrinogen IX biosynthetic process"/>
    <property type="evidence" value="ECO:0007669"/>
    <property type="project" value="UniProtKB-UniRule"/>
</dbReference>
<feature type="coiled-coil region" evidence="10">
    <location>
        <begin position="465"/>
        <end position="499"/>
    </location>
</feature>
<feature type="compositionally biased region" description="Basic and acidic residues" evidence="11">
    <location>
        <begin position="276"/>
        <end position="302"/>
    </location>
</feature>
<evidence type="ECO:0000256" key="5">
    <source>
        <dbReference type="ARBA" id="ARBA00023244"/>
    </source>
</evidence>
<proteinExistence type="inferred from homology"/>
<dbReference type="AlphaFoldDB" id="A0AAU7JEA5"/>
<name>A0AAU7JEA5_9HYPH</name>
<comment type="catalytic activity">
    <reaction evidence="8 9">
        <text>hydroxymethylbilane = uroporphyrinogen III + H2O</text>
        <dbReference type="Rhea" id="RHEA:18965"/>
        <dbReference type="ChEBI" id="CHEBI:15377"/>
        <dbReference type="ChEBI" id="CHEBI:57308"/>
        <dbReference type="ChEBI" id="CHEBI:57845"/>
        <dbReference type="EC" id="4.2.1.75"/>
    </reaction>
</comment>
<keyword evidence="4 9" id="KW-0456">Lyase</keyword>
<dbReference type="CDD" id="cd06578">
    <property type="entry name" value="HemD"/>
    <property type="match status" value="1"/>
</dbReference>
<dbReference type="GO" id="GO:0006780">
    <property type="term" value="P:uroporphyrinogen III biosynthetic process"/>
    <property type="evidence" value="ECO:0007669"/>
    <property type="project" value="UniProtKB-UniRule"/>
</dbReference>
<evidence type="ECO:0000256" key="8">
    <source>
        <dbReference type="ARBA" id="ARBA00048617"/>
    </source>
</evidence>
<comment type="pathway">
    <text evidence="1 9">Porphyrin-containing compound metabolism; protoporphyrin-IX biosynthesis; coproporphyrinogen-III from 5-aminolevulinate: step 3/4.</text>
</comment>
<dbReference type="InterPro" id="IPR039793">
    <property type="entry name" value="UROS/Hem4"/>
</dbReference>
<keyword evidence="5 9" id="KW-0627">Porphyrin biosynthesis</keyword>
<feature type="region of interest" description="Disordered" evidence="11">
    <location>
        <begin position="236"/>
        <end position="258"/>
    </location>
</feature>
<evidence type="ECO:0000256" key="2">
    <source>
        <dbReference type="ARBA" id="ARBA00008133"/>
    </source>
</evidence>
<accession>A0AAU7JEA5</accession>
<feature type="compositionally biased region" description="Basic and acidic residues" evidence="11">
    <location>
        <begin position="366"/>
        <end position="379"/>
    </location>
</feature>
<organism evidence="13">
    <name type="scientific">Alsobacter sp. KACC 23698</name>
    <dbReference type="NCBI Taxonomy" id="3149229"/>
    <lineage>
        <taxon>Bacteria</taxon>
        <taxon>Pseudomonadati</taxon>
        <taxon>Pseudomonadota</taxon>
        <taxon>Alphaproteobacteria</taxon>
        <taxon>Hyphomicrobiales</taxon>
        <taxon>Alsobacteraceae</taxon>
        <taxon>Alsobacter</taxon>
    </lineage>
</organism>
<dbReference type="Gene3D" id="3.40.50.10090">
    <property type="match status" value="2"/>
</dbReference>
<dbReference type="PANTHER" id="PTHR38042">
    <property type="entry name" value="UROPORPHYRINOGEN-III SYNTHASE, CHLOROPLASTIC"/>
    <property type="match status" value="1"/>
</dbReference>
<dbReference type="EC" id="4.2.1.75" evidence="3 9"/>
<reference evidence="13" key="1">
    <citation type="submission" date="2024-05" db="EMBL/GenBank/DDBJ databases">
        <authorList>
            <person name="Kim S."/>
            <person name="Heo J."/>
            <person name="Choi H."/>
            <person name="Choi Y."/>
            <person name="Kwon S.-W."/>
            <person name="Kim Y."/>
        </authorList>
    </citation>
    <scope>NUCLEOTIDE SEQUENCE</scope>
    <source>
        <strain evidence="13">KACC 23698</strain>
    </source>
</reference>
<dbReference type="PANTHER" id="PTHR38042:SF1">
    <property type="entry name" value="UROPORPHYRINOGEN-III SYNTHASE, CHLOROPLASTIC"/>
    <property type="match status" value="1"/>
</dbReference>
<keyword evidence="10" id="KW-0175">Coiled coil</keyword>
<dbReference type="RefSeq" id="WP_406855430.1">
    <property type="nucleotide sequence ID" value="NZ_CP157484.1"/>
</dbReference>
<feature type="compositionally biased region" description="Low complexity" evidence="11">
    <location>
        <begin position="308"/>
        <end position="323"/>
    </location>
</feature>
<feature type="compositionally biased region" description="Low complexity" evidence="11">
    <location>
        <begin position="345"/>
        <end position="356"/>
    </location>
</feature>
<feature type="compositionally biased region" description="Pro residues" evidence="11">
    <location>
        <begin position="392"/>
        <end position="404"/>
    </location>
</feature>
<feature type="compositionally biased region" description="Pro residues" evidence="11">
    <location>
        <begin position="335"/>
        <end position="344"/>
    </location>
</feature>
<gene>
    <name evidence="13" type="ORF">ABEG18_23315</name>
</gene>
<evidence type="ECO:0000313" key="13">
    <source>
        <dbReference type="EMBL" id="XBO38591.1"/>
    </source>
</evidence>
<evidence type="ECO:0000256" key="11">
    <source>
        <dbReference type="SAM" id="MobiDB-lite"/>
    </source>
</evidence>
<dbReference type="GO" id="GO:0004852">
    <property type="term" value="F:uroporphyrinogen-III synthase activity"/>
    <property type="evidence" value="ECO:0007669"/>
    <property type="project" value="UniProtKB-UniRule"/>
</dbReference>
<evidence type="ECO:0000256" key="3">
    <source>
        <dbReference type="ARBA" id="ARBA00013109"/>
    </source>
</evidence>
<sequence length="725" mass="73635">MHVLLTRPEPDARRTAERLAAAGHQATLAPVISITPTGTPLADLDADALVATSANARLAFPEGPPAALRDLPVYVVGDRTADAMAALGFADLRAGAGDAASLAALIRERQPAGGRLLYVAGTDRKTTLESALWRAGFDLVVHEAYRAEAVQDLPAAAGEALREGRVDAVLHFSRRSAEILFALAHHDRLDDALRGVDHLCLSADVARAPRAAGMPRVREANAPTEAGVLALLAGRPADGAGTRGPLPASSPAEGGGSAVEAVSMDHSAADEAALAERRTMTGDRDTPRADGRRKGAARREPQVIDLTAQQASEAPSEPAASEPDLVESKLAEPNPAEPPPPGPTPAETAGTAEPGAIRAAGEGEAVDPHPADASARAEAEVVTPKPDEAEAPPRPVGPSVPPVGPSRAEPPARSGAGGVGFVVPAAAGLVGGLAGAGFVALALMLWGGAGDINDRLTNLETGVGEKATRRTVEALEKRVAATEADAKAARSDLDAALKRLPPDPAAALAQVTERLDKVETGVGALEARPAPAAPPAPAPPPPVPALGARESAVMSVAWLTRDALNRGAPFARELDALKTAKVDPATLAPLEPFAQKGAPTVAALSAQFTPLAERIANPPEPPPQGGVLERMQARIGGLYKVRPLGEAQGDAPAAVAARADLALKRGALADAVAELDRLPADVKPTVASFLDAAKARLAAGRAADALVTASVDQVLAATQSGGAAR</sequence>
<evidence type="ECO:0000256" key="10">
    <source>
        <dbReference type="SAM" id="Coils"/>
    </source>
</evidence>